<dbReference type="GO" id="GO:1904680">
    <property type="term" value="F:peptide transmembrane transporter activity"/>
    <property type="evidence" value="ECO:0007669"/>
    <property type="project" value="TreeGrafter"/>
</dbReference>
<dbReference type="PANTHER" id="PTHR30290:SF9">
    <property type="entry name" value="OLIGOPEPTIDE-BINDING PROTEIN APPA"/>
    <property type="match status" value="1"/>
</dbReference>
<reference evidence="7 8" key="1">
    <citation type="submission" date="2017-06" db="EMBL/GenBank/DDBJ databases">
        <authorList>
            <person name="Kim H.J."/>
            <person name="Triplett B.A."/>
        </authorList>
    </citation>
    <scope>NUCLEOTIDE SEQUENCE [LARGE SCALE GENOMIC DNA]</scope>
    <source>
        <strain evidence="7 8">DSM 11445</strain>
    </source>
</reference>
<evidence type="ECO:0000313" key="8">
    <source>
        <dbReference type="Proteomes" id="UP000198440"/>
    </source>
</evidence>
<sequence length="513" mass="56724">MQRRAFLTTLAASTAMVTILTGGRAMAQATPSHGGTMRLAWGTLDTADFHRHTGSINLTHPFVETLTSISADGQPRGMLAESWEISEDGKTYTFAIRQGVTFHDGRVMTAGDVLANFERIKREVQGGWLTSALANVEEMSAPDDATFVIRLSTPFAPFLNVIAEAWIMSPASPGWDGQITQPVGTGPFTFDTWTPQLELRGARFDGYWMAEKPYLDEIVFDVREVADTSLALRAGDFHASSIPLTKVEEFEENSEIEVMFRTDTSWNFLSFNNRVARPPFDNVRVREAVAHALDIPTLRTILAGKYAVASNQMVVPGNFYFDQAMFDADPHKAPDMDRAKAILAEEGVDPGDFTLEMVSTQNNRLAGPVSQTLQQLGFGVNNRAYDDLGYQRRLSEYDWDVFPGGSGPRNDVFLRFVRFMTDGPNPGLWGGVQDAELDAMINAAVASVGADERRQHYLDAWQRISDRYYTIVIGHSPAAYGIRSEVKDFTVAFNTSTHRVDGGIAEAWMDTGA</sequence>
<dbReference type="GO" id="GO:0043190">
    <property type="term" value="C:ATP-binding cassette (ABC) transporter complex"/>
    <property type="evidence" value="ECO:0007669"/>
    <property type="project" value="InterPro"/>
</dbReference>
<dbReference type="GO" id="GO:0030288">
    <property type="term" value="C:outer membrane-bounded periplasmic space"/>
    <property type="evidence" value="ECO:0007669"/>
    <property type="project" value="UniProtKB-ARBA"/>
</dbReference>
<dbReference type="RefSeq" id="WP_245823362.1">
    <property type="nucleotide sequence ID" value="NZ_FZON01000085.1"/>
</dbReference>
<dbReference type="EMBL" id="FZON01000085">
    <property type="protein sequence ID" value="SNT27897.1"/>
    <property type="molecule type" value="Genomic_DNA"/>
</dbReference>
<evidence type="ECO:0000313" key="7">
    <source>
        <dbReference type="EMBL" id="SNT27897.1"/>
    </source>
</evidence>
<comment type="similarity">
    <text evidence="2">Belongs to the bacterial solute-binding protein 5 family.</text>
</comment>
<dbReference type="InterPro" id="IPR039424">
    <property type="entry name" value="SBP_5"/>
</dbReference>
<feature type="chain" id="PRO_5012444326" evidence="5">
    <location>
        <begin position="28"/>
        <end position="513"/>
    </location>
</feature>
<evidence type="ECO:0000256" key="2">
    <source>
        <dbReference type="ARBA" id="ARBA00005695"/>
    </source>
</evidence>
<dbReference type="AlphaFoldDB" id="A0A239LB78"/>
<dbReference type="Pfam" id="PF00496">
    <property type="entry name" value="SBP_bac_5"/>
    <property type="match status" value="1"/>
</dbReference>
<dbReference type="Proteomes" id="UP000198440">
    <property type="component" value="Unassembled WGS sequence"/>
</dbReference>
<evidence type="ECO:0000256" key="4">
    <source>
        <dbReference type="ARBA" id="ARBA00022729"/>
    </source>
</evidence>
<gene>
    <name evidence="7" type="ORF">SAMN04488078_10857</name>
</gene>
<dbReference type="Gene3D" id="3.40.190.10">
    <property type="entry name" value="Periplasmic binding protein-like II"/>
    <property type="match status" value="1"/>
</dbReference>
<feature type="signal peptide" evidence="5">
    <location>
        <begin position="1"/>
        <end position="27"/>
    </location>
</feature>
<protein>
    <submittedName>
        <fullName evidence="7">ABC-type transport system, substrate-binding protein</fullName>
    </submittedName>
</protein>
<comment type="subcellular location">
    <subcellularLocation>
        <location evidence="1">Periplasm</location>
    </subcellularLocation>
</comment>
<evidence type="ECO:0000256" key="1">
    <source>
        <dbReference type="ARBA" id="ARBA00004418"/>
    </source>
</evidence>
<dbReference type="SUPFAM" id="SSF53850">
    <property type="entry name" value="Periplasmic binding protein-like II"/>
    <property type="match status" value="1"/>
</dbReference>
<keyword evidence="4 5" id="KW-0732">Signal</keyword>
<dbReference type="PANTHER" id="PTHR30290">
    <property type="entry name" value="PERIPLASMIC BINDING COMPONENT OF ABC TRANSPORTER"/>
    <property type="match status" value="1"/>
</dbReference>
<evidence type="ECO:0000259" key="6">
    <source>
        <dbReference type="Pfam" id="PF00496"/>
    </source>
</evidence>
<dbReference type="GO" id="GO:0015833">
    <property type="term" value="P:peptide transport"/>
    <property type="evidence" value="ECO:0007669"/>
    <property type="project" value="TreeGrafter"/>
</dbReference>
<evidence type="ECO:0000256" key="3">
    <source>
        <dbReference type="ARBA" id="ARBA00022448"/>
    </source>
</evidence>
<evidence type="ECO:0000256" key="5">
    <source>
        <dbReference type="SAM" id="SignalP"/>
    </source>
</evidence>
<accession>A0A239LB78</accession>
<dbReference type="CDD" id="cd00995">
    <property type="entry name" value="PBP2_NikA_DppA_OppA_like"/>
    <property type="match status" value="1"/>
</dbReference>
<dbReference type="InterPro" id="IPR030678">
    <property type="entry name" value="Peptide/Ni-bd"/>
</dbReference>
<dbReference type="Gene3D" id="3.10.105.10">
    <property type="entry name" value="Dipeptide-binding Protein, Domain 3"/>
    <property type="match status" value="1"/>
</dbReference>
<organism evidence="7 8">
    <name type="scientific">Antarctobacter heliothermus</name>
    <dbReference type="NCBI Taxonomy" id="74033"/>
    <lineage>
        <taxon>Bacteria</taxon>
        <taxon>Pseudomonadati</taxon>
        <taxon>Pseudomonadota</taxon>
        <taxon>Alphaproteobacteria</taxon>
        <taxon>Rhodobacterales</taxon>
        <taxon>Roseobacteraceae</taxon>
        <taxon>Antarctobacter</taxon>
    </lineage>
</organism>
<name>A0A239LB78_9RHOB</name>
<keyword evidence="3" id="KW-0813">Transport</keyword>
<feature type="domain" description="Solute-binding protein family 5" evidence="6">
    <location>
        <begin position="75"/>
        <end position="410"/>
    </location>
</feature>
<dbReference type="Gene3D" id="3.90.76.10">
    <property type="entry name" value="Dipeptide-binding Protein, Domain 1"/>
    <property type="match status" value="1"/>
</dbReference>
<dbReference type="PIRSF" id="PIRSF002741">
    <property type="entry name" value="MppA"/>
    <property type="match status" value="1"/>
</dbReference>
<dbReference type="InterPro" id="IPR000914">
    <property type="entry name" value="SBP_5_dom"/>
</dbReference>
<proteinExistence type="inferred from homology"/>